<name>A0A8S5UMF1_9CAUD</name>
<protein>
    <submittedName>
        <fullName evidence="1">Uncharacterized protein</fullName>
    </submittedName>
</protein>
<dbReference type="EMBL" id="BK016109">
    <property type="protein sequence ID" value="DAF95586.1"/>
    <property type="molecule type" value="Genomic_DNA"/>
</dbReference>
<reference evidence="1" key="1">
    <citation type="journal article" date="2021" name="Proc. Natl. Acad. Sci. U.S.A.">
        <title>A Catalog of Tens of Thousands of Viruses from Human Metagenomes Reveals Hidden Associations with Chronic Diseases.</title>
        <authorList>
            <person name="Tisza M.J."/>
            <person name="Buck C.B."/>
        </authorList>
    </citation>
    <scope>NUCLEOTIDE SEQUENCE</scope>
    <source>
        <strain evidence="1">CtCo31</strain>
    </source>
</reference>
<sequence length="39" mass="4817">MVSCYKWFFHLCRNLANFLMGFCHKVDLLLLEFRQNKHL</sequence>
<organism evidence="1">
    <name type="scientific">Myoviridae sp. ctCo31</name>
    <dbReference type="NCBI Taxonomy" id="2825053"/>
    <lineage>
        <taxon>Viruses</taxon>
        <taxon>Duplodnaviria</taxon>
        <taxon>Heunggongvirae</taxon>
        <taxon>Uroviricota</taxon>
        <taxon>Caudoviricetes</taxon>
    </lineage>
</organism>
<evidence type="ECO:0000313" key="1">
    <source>
        <dbReference type="EMBL" id="DAF95586.1"/>
    </source>
</evidence>
<proteinExistence type="predicted"/>
<accession>A0A8S5UMF1</accession>